<dbReference type="PANTHER" id="PTHR30282">
    <property type="entry name" value="P-AMINOBENZOYL GLUTAMATE TRANSPORTER"/>
    <property type="match status" value="1"/>
</dbReference>
<feature type="transmembrane region" description="Helical" evidence="2">
    <location>
        <begin position="415"/>
        <end position="433"/>
    </location>
</feature>
<feature type="transmembrane region" description="Helical" evidence="2">
    <location>
        <begin position="375"/>
        <end position="395"/>
    </location>
</feature>
<feature type="region of interest" description="Disordered" evidence="1">
    <location>
        <begin position="254"/>
        <end position="282"/>
    </location>
</feature>
<proteinExistence type="predicted"/>
<accession>Q45RB5</accession>
<feature type="transmembrane region" description="Helical" evidence="2">
    <location>
        <begin position="502"/>
        <end position="527"/>
    </location>
</feature>
<feature type="transmembrane region" description="Helical" evidence="2">
    <location>
        <begin position="335"/>
        <end position="354"/>
    </location>
</feature>
<organism evidence="3">
    <name type="scientific">Streptomyces fradiae</name>
    <name type="common">Streptomyces roseoflavus</name>
    <dbReference type="NCBI Taxonomy" id="1906"/>
    <lineage>
        <taxon>Bacteria</taxon>
        <taxon>Bacillati</taxon>
        <taxon>Actinomycetota</taxon>
        <taxon>Actinomycetes</taxon>
        <taxon>Kitasatosporales</taxon>
        <taxon>Streptomycetaceae</taxon>
        <taxon>Streptomyces</taxon>
    </lineage>
</organism>
<evidence type="ECO:0000256" key="2">
    <source>
        <dbReference type="SAM" id="Phobius"/>
    </source>
</evidence>
<dbReference type="InterPro" id="IPR004697">
    <property type="entry name" value="AbgT"/>
</dbReference>
<feature type="transmembrane region" description="Helical" evidence="2">
    <location>
        <begin position="472"/>
        <end position="490"/>
    </location>
</feature>
<keyword evidence="2" id="KW-0812">Transmembrane</keyword>
<dbReference type="Pfam" id="PF03806">
    <property type="entry name" value="ABG_transport"/>
    <property type="match status" value="1"/>
</dbReference>
<evidence type="ECO:0000256" key="1">
    <source>
        <dbReference type="SAM" id="MobiDB-lite"/>
    </source>
</evidence>
<protein>
    <submittedName>
        <fullName evidence="3">Probable p-aminobenzoyl-glutamate transporter</fullName>
    </submittedName>
</protein>
<feature type="transmembrane region" description="Helical" evidence="2">
    <location>
        <begin position="223"/>
        <end position="244"/>
    </location>
</feature>
<dbReference type="GO" id="GO:0015558">
    <property type="term" value="F:secondary active p-aminobenzoyl-glutamate transmembrane transporter activity"/>
    <property type="evidence" value="ECO:0007669"/>
    <property type="project" value="InterPro"/>
</dbReference>
<keyword evidence="2" id="KW-1133">Transmembrane helix</keyword>
<keyword evidence="2" id="KW-0472">Membrane</keyword>
<dbReference type="GO" id="GO:1902604">
    <property type="term" value="P:p-aminobenzoyl-glutamate transmembrane transport"/>
    <property type="evidence" value="ECO:0007669"/>
    <property type="project" value="InterPro"/>
</dbReference>
<evidence type="ECO:0000313" key="3">
    <source>
        <dbReference type="EMBL" id="AAZ23045.1"/>
    </source>
</evidence>
<feature type="transmembrane region" description="Helical" evidence="2">
    <location>
        <begin position="40"/>
        <end position="60"/>
    </location>
</feature>
<name>Q45RB5_STRFR</name>
<dbReference type="EMBL" id="DQ118863">
    <property type="protein sequence ID" value="AAZ23045.1"/>
    <property type="molecule type" value="Genomic_DNA"/>
</dbReference>
<reference evidence="3" key="1">
    <citation type="journal article" date="2006" name="J. Ind. Microbiol. Biotechnol.">
        <title>The lipopeptide antibiotic A54145 biosynthetic gene cluster from Streptomyces fradiae.</title>
        <authorList>
            <person name="Miao V."/>
            <person name="Brost R."/>
            <person name="Chapple J."/>
            <person name="She K."/>
            <person name="Coeffet-Le Gal M.F."/>
            <person name="Baltz R.H."/>
        </authorList>
    </citation>
    <scope>NUCLEOTIDE SEQUENCE</scope>
    <source>
        <strain evidence="3">NRRL18158</strain>
    </source>
</reference>
<feature type="transmembrane region" description="Helical" evidence="2">
    <location>
        <begin position="440"/>
        <end position="460"/>
    </location>
</feature>
<feature type="transmembrane region" description="Helical" evidence="2">
    <location>
        <begin position="95"/>
        <end position="114"/>
    </location>
</feature>
<dbReference type="AlphaFoldDB" id="Q45RB5"/>
<feature type="transmembrane region" description="Helical" evidence="2">
    <location>
        <begin position="297"/>
        <end position="315"/>
    </location>
</feature>
<dbReference type="PANTHER" id="PTHR30282:SF0">
    <property type="entry name" value="P-AMINOBENZOYL-GLUTAMATE TRANSPORT PROTEIN"/>
    <property type="match status" value="1"/>
</dbReference>
<sequence length="541" mass="56624">MTGRDLLAKEQRPDDRPAGSALDRILGGIERAGNKLPHPVLLFVLLFLLLGVVSTLLHWAGATVTVPGTSDSLRVKGLFTGEGVRWLLENFIPNFTGFPSLGTVLLMMAAVGVAERTGLLESTVRISIGRAPRALVPYLVAFVAAQGHMMSDVAILIIPPLAALVFKGCGRNPIAGLIGGFACVCAGYAAGFTVGALDALYVGITEKAAQVLPGGEDAPTHLLVNYFFTASASVVLALIGGLLISRVLEPRMPVPAESTTPKDEGGTESSRTGEPAADGGYRATLEVTATERRGLRWAGAVVLAYAAAVVGFWLLPGSPLRGEGGALVPSPVLDGVVPLLFVAFLLAGVVYGRVVGAVRRADDVPRMMAESITGMSSYIVLILVIAQVIGVFTWSNVGTLLAVEGASLLESAGLTGFWGLVVFVLLVCVLNLFVTSGSALWSLVAPVFVPAFLLLGMEPAVTQAAFRIGDSATQMITPLNPYVFLMLTILRRYEPDAELGTVLSRLVVFVVPFLLAWLAVLGIFYGLDLPLGPGAPITTPG</sequence>